<protein>
    <recommendedName>
        <fullName evidence="3">Sodium-dependent dicarboxylate transporter SdcS</fullName>
    </recommendedName>
    <alternativeName>
        <fullName evidence="7">Na(+)/dicarboxylate symporter</fullName>
    </alternativeName>
</protein>
<feature type="region of interest" description="Disordered" evidence="8">
    <location>
        <begin position="1"/>
        <end position="29"/>
    </location>
</feature>
<dbReference type="OrthoDB" id="9766267at2"/>
<evidence type="ECO:0000256" key="4">
    <source>
        <dbReference type="ARBA" id="ARBA00022692"/>
    </source>
</evidence>
<dbReference type="KEGG" id="strr:EKD16_01450"/>
<feature type="transmembrane region" description="Helical" evidence="9">
    <location>
        <begin position="201"/>
        <end position="224"/>
    </location>
</feature>
<evidence type="ECO:0000256" key="3">
    <source>
        <dbReference type="ARBA" id="ARBA00020150"/>
    </source>
</evidence>
<evidence type="ECO:0000313" key="10">
    <source>
        <dbReference type="EMBL" id="QBI52107.1"/>
    </source>
</evidence>
<evidence type="ECO:0000256" key="7">
    <source>
        <dbReference type="ARBA" id="ARBA00031174"/>
    </source>
</evidence>
<comment type="subcellular location">
    <subcellularLocation>
        <location evidence="1">Membrane</location>
        <topology evidence="1">Multi-pass membrane protein</topology>
    </subcellularLocation>
</comment>
<dbReference type="Proteomes" id="UP000292235">
    <property type="component" value="Chromosome"/>
</dbReference>
<keyword evidence="6 9" id="KW-0472">Membrane</keyword>
<dbReference type="AlphaFoldDB" id="A0A4P6Q0P1"/>
<name>A0A4P6Q0P1_9ACTN</name>
<evidence type="ECO:0000256" key="2">
    <source>
        <dbReference type="ARBA" id="ARBA00006772"/>
    </source>
</evidence>
<sequence>MATPSEPGSTAAPTGGSTGGTSATSPGDTAEADTGLLRKRIGLAAGIVLALAVYFAIPDSLDHAGKVTAAVATLMAAWWMTEAIPLPATALLPLVLFPVLIGADIAAVAAPYADDVIFLFMGGFMLAMAMQRWNLHRRIALVVVSAVGTSPVMLIAGFMLATGFLTMWVSNTATTVMMLPIGLSVLGLVNQLGEGKGDANFATALMLGIAYSASIGSVSTLIGTPPNAFMAGYLSQTHGIEVGFGQWMMVGLPLAAVFLVVAWLVLTRLVYPPGISTLPGGRELIRDQLREMGPMSRGEWTVLAVFVAAAVSWVGIPFLADTPAVADALPWLADISDAGIAMTVAVALFLIPVKGRSGVAALDWSTALQLPWGILLLFGGGIALSVQFEETGLSNWIGERVGLLSAVPAWLIVLIVAALVLLLTELTSNTATANIFLPVLAGVAVGLGLDIMLLVVPAALAASLAFMLPVATPPNAIAFGSGYIRIGQMVRAGVWLNIISVVLIMATMYGIAYWVFSMGG</sequence>
<feature type="transmembrane region" description="Helical" evidence="9">
    <location>
        <begin position="88"/>
        <end position="110"/>
    </location>
</feature>
<feature type="transmembrane region" description="Helical" evidence="9">
    <location>
        <begin position="462"/>
        <end position="482"/>
    </location>
</feature>
<feature type="transmembrane region" description="Helical" evidence="9">
    <location>
        <begin position="494"/>
        <end position="516"/>
    </location>
</feature>
<keyword evidence="5 9" id="KW-1133">Transmembrane helix</keyword>
<feature type="transmembrane region" description="Helical" evidence="9">
    <location>
        <begin position="167"/>
        <end position="189"/>
    </location>
</feature>
<feature type="transmembrane region" description="Helical" evidence="9">
    <location>
        <begin position="331"/>
        <end position="350"/>
    </location>
</feature>
<dbReference type="NCBIfam" id="TIGR00785">
    <property type="entry name" value="dass"/>
    <property type="match status" value="1"/>
</dbReference>
<evidence type="ECO:0000256" key="1">
    <source>
        <dbReference type="ARBA" id="ARBA00004141"/>
    </source>
</evidence>
<dbReference type="GO" id="GO:0005886">
    <property type="term" value="C:plasma membrane"/>
    <property type="evidence" value="ECO:0007669"/>
    <property type="project" value="TreeGrafter"/>
</dbReference>
<dbReference type="RefSeq" id="WP_131096710.1">
    <property type="nucleotide sequence ID" value="NZ_CP036455.1"/>
</dbReference>
<evidence type="ECO:0000313" key="11">
    <source>
        <dbReference type="Proteomes" id="UP000292235"/>
    </source>
</evidence>
<evidence type="ECO:0000256" key="5">
    <source>
        <dbReference type="ARBA" id="ARBA00022989"/>
    </source>
</evidence>
<dbReference type="EMBL" id="CP036455">
    <property type="protein sequence ID" value="QBI52107.1"/>
    <property type="molecule type" value="Genomic_DNA"/>
</dbReference>
<evidence type="ECO:0000256" key="6">
    <source>
        <dbReference type="ARBA" id="ARBA00023136"/>
    </source>
</evidence>
<keyword evidence="4 9" id="KW-0812">Transmembrane</keyword>
<reference evidence="10 11" key="1">
    <citation type="submission" date="2019-02" db="EMBL/GenBank/DDBJ databases">
        <authorList>
            <person name="Khodamoradi S."/>
            <person name="Hahnke R.L."/>
            <person name="Kaempfer P."/>
            <person name="Schumann P."/>
            <person name="Rohde M."/>
            <person name="Steinert M."/>
            <person name="Luzhetskyy A."/>
            <person name="Wink J."/>
            <person name="Ruckert C."/>
        </authorList>
    </citation>
    <scope>NUCLEOTIDE SEQUENCE [LARGE SCALE GENOMIC DNA]</scope>
    <source>
        <strain evidence="10 11">M2</strain>
    </source>
</reference>
<feature type="transmembrane region" description="Helical" evidence="9">
    <location>
        <begin position="140"/>
        <end position="161"/>
    </location>
</feature>
<feature type="transmembrane region" description="Helical" evidence="9">
    <location>
        <begin position="41"/>
        <end position="57"/>
    </location>
</feature>
<feature type="transmembrane region" description="Helical" evidence="9">
    <location>
        <begin position="116"/>
        <end position="133"/>
    </location>
</feature>
<dbReference type="PANTHER" id="PTHR10283:SF82">
    <property type="entry name" value="SOLUTE CARRIER FAMILY 13 MEMBER 2"/>
    <property type="match status" value="1"/>
</dbReference>
<evidence type="ECO:0000256" key="9">
    <source>
        <dbReference type="SAM" id="Phobius"/>
    </source>
</evidence>
<accession>A0A4P6Q0P1</accession>
<feature type="transmembrane region" description="Helical" evidence="9">
    <location>
        <begin position="370"/>
        <end position="388"/>
    </location>
</feature>
<keyword evidence="11" id="KW-1185">Reference proteome</keyword>
<gene>
    <name evidence="10" type="primary">sdcS</name>
    <name evidence="10" type="ORF">EKD16_01450</name>
</gene>
<dbReference type="GO" id="GO:0008514">
    <property type="term" value="F:organic anion transmembrane transporter activity"/>
    <property type="evidence" value="ECO:0007669"/>
    <property type="project" value="UniProtKB-ARBA"/>
</dbReference>
<dbReference type="GO" id="GO:1905039">
    <property type="term" value="P:carboxylic acid transmembrane transport"/>
    <property type="evidence" value="ECO:0007669"/>
    <property type="project" value="UniProtKB-ARBA"/>
</dbReference>
<feature type="transmembrane region" description="Helical" evidence="9">
    <location>
        <begin position="435"/>
        <end position="456"/>
    </location>
</feature>
<feature type="transmembrane region" description="Helical" evidence="9">
    <location>
        <begin position="300"/>
        <end position="319"/>
    </location>
</feature>
<dbReference type="InterPro" id="IPR001898">
    <property type="entry name" value="SLC13A/DASS"/>
</dbReference>
<proteinExistence type="inferred from homology"/>
<feature type="transmembrane region" description="Helical" evidence="9">
    <location>
        <begin position="400"/>
        <end position="423"/>
    </location>
</feature>
<dbReference type="PANTHER" id="PTHR10283">
    <property type="entry name" value="SOLUTE CARRIER FAMILY 13 MEMBER"/>
    <property type="match status" value="1"/>
</dbReference>
<dbReference type="CDD" id="cd01115">
    <property type="entry name" value="SLC13_permease"/>
    <property type="match status" value="1"/>
</dbReference>
<comment type="similarity">
    <text evidence="2">Belongs to the SLC13A/DASS transporter (TC 2.A.47) family. NADC subfamily.</text>
</comment>
<organism evidence="10 11">
    <name type="scientific">Streptomonospora litoralis</name>
    <dbReference type="NCBI Taxonomy" id="2498135"/>
    <lineage>
        <taxon>Bacteria</taxon>
        <taxon>Bacillati</taxon>
        <taxon>Actinomycetota</taxon>
        <taxon>Actinomycetes</taxon>
        <taxon>Streptosporangiales</taxon>
        <taxon>Nocardiopsidaceae</taxon>
        <taxon>Streptomonospora</taxon>
    </lineage>
</organism>
<feature type="transmembrane region" description="Helical" evidence="9">
    <location>
        <begin position="244"/>
        <end position="266"/>
    </location>
</feature>
<evidence type="ECO:0000256" key="8">
    <source>
        <dbReference type="SAM" id="MobiDB-lite"/>
    </source>
</evidence>
<dbReference type="Pfam" id="PF00939">
    <property type="entry name" value="Na_sulph_symp"/>
    <property type="match status" value="1"/>
</dbReference>
<feature type="compositionally biased region" description="Low complexity" evidence="8">
    <location>
        <begin position="7"/>
        <end position="29"/>
    </location>
</feature>